<feature type="domain" description="Histidine kinase/HSP90-like ATPase" evidence="10">
    <location>
        <begin position="567"/>
        <end position="661"/>
    </location>
</feature>
<name>A0A2N9W0T7_9HYPH</name>
<evidence type="ECO:0000259" key="10">
    <source>
        <dbReference type="SMART" id="SM00387"/>
    </source>
</evidence>
<keyword evidence="3" id="KW-0597">Phosphoprotein</keyword>
<keyword evidence="4" id="KW-0808">Transferase</keyword>
<dbReference type="Gene3D" id="3.30.565.10">
    <property type="entry name" value="Histidine kinase-like ATPase, C-terminal domain"/>
    <property type="match status" value="1"/>
</dbReference>
<evidence type="ECO:0000313" key="12">
    <source>
        <dbReference type="Proteomes" id="UP000232163"/>
    </source>
</evidence>
<reference evidence="11 12" key="1">
    <citation type="journal article" date="2017" name="Int J Environ Stud">
        <title>Does the Miocene-Pliocene relict legume Oxytropis triphylla form nitrogen-fixing nodules with a combination of bacterial strains?</title>
        <authorList>
            <person name="Safronova V."/>
            <person name="Belimov A."/>
            <person name="Sazanova A."/>
            <person name="Kuznetsova I."/>
            <person name="Popova J."/>
            <person name="Andronov E."/>
            <person name="Verkhozina A."/>
            <person name="Tikhonovich I."/>
        </authorList>
    </citation>
    <scope>NUCLEOTIDE SEQUENCE [LARGE SCALE GENOMIC DNA]</scope>
    <source>
        <strain evidence="11 12">Tri-38</strain>
    </source>
</reference>
<evidence type="ECO:0000256" key="8">
    <source>
        <dbReference type="ARBA" id="ARBA00023012"/>
    </source>
</evidence>
<evidence type="ECO:0000256" key="9">
    <source>
        <dbReference type="SAM" id="Phobius"/>
    </source>
</evidence>
<dbReference type="SUPFAM" id="SSF55874">
    <property type="entry name" value="ATPase domain of HSP90 chaperone/DNA topoisomerase II/histidine kinase"/>
    <property type="match status" value="1"/>
</dbReference>
<comment type="catalytic activity">
    <reaction evidence="1">
        <text>ATP + protein L-histidine = ADP + protein N-phospho-L-histidine.</text>
        <dbReference type="EC" id="2.7.13.3"/>
    </reaction>
</comment>
<dbReference type="CDD" id="cd16917">
    <property type="entry name" value="HATPase_UhpB-NarQ-NarX-like"/>
    <property type="match status" value="1"/>
</dbReference>
<keyword evidence="9" id="KW-0472">Membrane</keyword>
<evidence type="ECO:0000256" key="1">
    <source>
        <dbReference type="ARBA" id="ARBA00000085"/>
    </source>
</evidence>
<keyword evidence="9" id="KW-1133">Transmembrane helix</keyword>
<dbReference type="Gene3D" id="3.30.450.20">
    <property type="entry name" value="PAS domain"/>
    <property type="match status" value="2"/>
</dbReference>
<gene>
    <name evidence="11" type="ORF">B5P45_07745</name>
</gene>
<proteinExistence type="predicted"/>
<dbReference type="GO" id="GO:0005524">
    <property type="term" value="F:ATP binding"/>
    <property type="evidence" value="ECO:0007669"/>
    <property type="project" value="UniProtKB-KW"/>
</dbReference>
<sequence length="661" mass="73565">MLDHERTLNIAAAEEGETARSETPSPQLFCVRAARMESRHSPSVTNDCKLLSSTVWYGSGGRNRLLLAGGIITLTIEILCRNTQAWHGERPLKILRRYNDYWNISAVSALLRRLGLMFPGGKPVRADMTANASTITSVLYGFFLVLSLAAIVAVFVVGVRESRERMIFQSKIQLRQKTALLEAYVSKILEANDMVLKSIAAEIDPMPWSEITASQDVSKLLATQKQYLKHSGVIALVNPEGWLVSYSEGFPAKTFNVTDRDYFRFHRDRPSELTFIGEPIVGRVYGKSSLTMSKALRQPDGGFGGLILITMPIEYFLNLFNGAASPSDVAQFLREDGKVVVNVPFREGSVTTPEWFAQAIADNPKVGVVNYRSSSEGIDRLVAYRKVGEFPFYVTFGIDERILLTGWRQSVRVYGGVLGIALAGCTAAAWLARRRSVALIHSNESLREVSERLLVSQDEQRRSIARDLHDSTGQHLIGAAMELENVKSRMPNLDNETLASLKRTAELISRSNEELRTLSYLLHPPMLDESGLPNALELLVAGFEERSGFEIELRVDPDLGTKRPRADVELAIFRIVQEGLTNIYRHSRARKATIRLVRQGLEPHPVLSLTVRDDGVGIERRSRRRMGVGLSGMEARLRPFDGTLHISTGKTGTTISVKVRA</sequence>
<dbReference type="CDD" id="cd12915">
    <property type="entry name" value="PDC2_DGC_like"/>
    <property type="match status" value="1"/>
</dbReference>
<dbReference type="PANTHER" id="PTHR24421">
    <property type="entry name" value="NITRATE/NITRITE SENSOR PROTEIN NARX-RELATED"/>
    <property type="match status" value="1"/>
</dbReference>
<dbReference type="InterPro" id="IPR036890">
    <property type="entry name" value="HATPase_C_sf"/>
</dbReference>
<evidence type="ECO:0000256" key="2">
    <source>
        <dbReference type="ARBA" id="ARBA00012438"/>
    </source>
</evidence>
<dbReference type="InterPro" id="IPR050482">
    <property type="entry name" value="Sensor_HK_TwoCompSys"/>
</dbReference>
<organism evidence="11 12">
    <name type="scientific">Phyllobacterium zundukense</name>
    <dbReference type="NCBI Taxonomy" id="1867719"/>
    <lineage>
        <taxon>Bacteria</taxon>
        <taxon>Pseudomonadati</taxon>
        <taxon>Pseudomonadota</taxon>
        <taxon>Alphaproteobacteria</taxon>
        <taxon>Hyphomicrobiales</taxon>
        <taxon>Phyllobacteriaceae</taxon>
        <taxon>Phyllobacterium</taxon>
    </lineage>
</organism>
<feature type="transmembrane region" description="Helical" evidence="9">
    <location>
        <begin position="411"/>
        <end position="432"/>
    </location>
</feature>
<comment type="caution">
    <text evidence="11">The sequence shown here is derived from an EMBL/GenBank/DDBJ whole genome shotgun (WGS) entry which is preliminary data.</text>
</comment>
<evidence type="ECO:0000256" key="7">
    <source>
        <dbReference type="ARBA" id="ARBA00022840"/>
    </source>
</evidence>
<dbReference type="GO" id="GO:0046983">
    <property type="term" value="F:protein dimerization activity"/>
    <property type="evidence" value="ECO:0007669"/>
    <property type="project" value="InterPro"/>
</dbReference>
<feature type="transmembrane region" description="Helical" evidence="9">
    <location>
        <begin position="138"/>
        <end position="159"/>
    </location>
</feature>
<dbReference type="CDD" id="cd12914">
    <property type="entry name" value="PDC1_DGC_like"/>
    <property type="match status" value="1"/>
</dbReference>
<dbReference type="PANTHER" id="PTHR24421:SF10">
    <property type="entry name" value="NITRATE_NITRITE SENSOR PROTEIN NARQ"/>
    <property type="match status" value="1"/>
</dbReference>
<dbReference type="InterPro" id="IPR011712">
    <property type="entry name" value="Sig_transdc_His_kin_sub3_dim/P"/>
</dbReference>
<dbReference type="Pfam" id="PF02518">
    <property type="entry name" value="HATPase_c"/>
    <property type="match status" value="1"/>
</dbReference>
<protein>
    <recommendedName>
        <fullName evidence="2">histidine kinase</fullName>
        <ecNumber evidence="2">2.7.13.3</ecNumber>
    </recommendedName>
</protein>
<keyword evidence="12" id="KW-1185">Reference proteome</keyword>
<keyword evidence="6" id="KW-0418">Kinase</keyword>
<dbReference type="EMBL" id="MZMT01000020">
    <property type="protein sequence ID" value="PIO45355.1"/>
    <property type="molecule type" value="Genomic_DNA"/>
</dbReference>
<keyword evidence="9" id="KW-0812">Transmembrane</keyword>
<evidence type="ECO:0000256" key="5">
    <source>
        <dbReference type="ARBA" id="ARBA00022741"/>
    </source>
</evidence>
<dbReference type="SMART" id="SM00387">
    <property type="entry name" value="HATPase_c"/>
    <property type="match status" value="1"/>
</dbReference>
<evidence type="ECO:0000256" key="3">
    <source>
        <dbReference type="ARBA" id="ARBA00022553"/>
    </source>
</evidence>
<accession>A0A2N9W0T7</accession>
<dbReference type="Pfam" id="PF07730">
    <property type="entry name" value="HisKA_3"/>
    <property type="match status" value="1"/>
</dbReference>
<dbReference type="Gene3D" id="1.20.5.1930">
    <property type="match status" value="1"/>
</dbReference>
<dbReference type="GO" id="GO:0016020">
    <property type="term" value="C:membrane"/>
    <property type="evidence" value="ECO:0007669"/>
    <property type="project" value="InterPro"/>
</dbReference>
<dbReference type="GO" id="GO:0000155">
    <property type="term" value="F:phosphorelay sensor kinase activity"/>
    <property type="evidence" value="ECO:0007669"/>
    <property type="project" value="InterPro"/>
</dbReference>
<dbReference type="Proteomes" id="UP000232163">
    <property type="component" value="Unassembled WGS sequence"/>
</dbReference>
<keyword evidence="8" id="KW-0902">Two-component regulatory system</keyword>
<evidence type="ECO:0000256" key="6">
    <source>
        <dbReference type="ARBA" id="ARBA00022777"/>
    </source>
</evidence>
<keyword evidence="5" id="KW-0547">Nucleotide-binding</keyword>
<dbReference type="EC" id="2.7.13.3" evidence="2"/>
<dbReference type="InterPro" id="IPR003594">
    <property type="entry name" value="HATPase_dom"/>
</dbReference>
<evidence type="ECO:0000256" key="4">
    <source>
        <dbReference type="ARBA" id="ARBA00022679"/>
    </source>
</evidence>
<keyword evidence="7" id="KW-0067">ATP-binding</keyword>
<evidence type="ECO:0000313" key="11">
    <source>
        <dbReference type="EMBL" id="PIO45355.1"/>
    </source>
</evidence>
<dbReference type="AlphaFoldDB" id="A0A2N9W0T7"/>